<dbReference type="SMART" id="SM00060">
    <property type="entry name" value="FN3"/>
    <property type="match status" value="3"/>
</dbReference>
<dbReference type="Proteomes" id="UP000230423">
    <property type="component" value="Unassembled WGS sequence"/>
</dbReference>
<reference evidence="4 5" key="1">
    <citation type="submission" date="2015-09" db="EMBL/GenBank/DDBJ databases">
        <title>Draft genome of the parasitic nematode Teladorsagia circumcincta isolate WARC Sus (inbred).</title>
        <authorList>
            <person name="Mitreva M."/>
        </authorList>
    </citation>
    <scope>NUCLEOTIDE SEQUENCE [LARGE SCALE GENOMIC DNA]</scope>
    <source>
        <strain evidence="4 5">S</strain>
    </source>
</reference>
<dbReference type="GO" id="GO:0030424">
    <property type="term" value="C:axon"/>
    <property type="evidence" value="ECO:0007669"/>
    <property type="project" value="TreeGrafter"/>
</dbReference>
<evidence type="ECO:0000256" key="2">
    <source>
        <dbReference type="SAM" id="MobiDB-lite"/>
    </source>
</evidence>
<dbReference type="PANTHER" id="PTHR44170:SF6">
    <property type="entry name" value="CONTACTIN"/>
    <property type="match status" value="1"/>
</dbReference>
<dbReference type="InterPro" id="IPR003961">
    <property type="entry name" value="FN3_dom"/>
</dbReference>
<gene>
    <name evidence="4" type="ORF">TELCIR_09293</name>
</gene>
<keyword evidence="5" id="KW-1185">Reference proteome</keyword>
<dbReference type="Pfam" id="PF00041">
    <property type="entry name" value="fn3"/>
    <property type="match status" value="1"/>
</dbReference>
<dbReference type="PROSITE" id="PS50853">
    <property type="entry name" value="FN3"/>
    <property type="match status" value="1"/>
</dbReference>
<evidence type="ECO:0000256" key="1">
    <source>
        <dbReference type="ARBA" id="ARBA00023157"/>
    </source>
</evidence>
<feature type="domain" description="Fibronectin type-III" evidence="3">
    <location>
        <begin position="182"/>
        <end position="291"/>
    </location>
</feature>
<proteinExistence type="predicted"/>
<dbReference type="GO" id="GO:0098609">
    <property type="term" value="P:cell-cell adhesion"/>
    <property type="evidence" value="ECO:0007669"/>
    <property type="project" value="TreeGrafter"/>
</dbReference>
<dbReference type="OrthoDB" id="5982258at2759"/>
<keyword evidence="1" id="KW-1015">Disulfide bond</keyword>
<feature type="compositionally biased region" description="Polar residues" evidence="2">
    <location>
        <begin position="43"/>
        <end position="58"/>
    </location>
</feature>
<dbReference type="CDD" id="cd00063">
    <property type="entry name" value="FN3"/>
    <property type="match status" value="1"/>
</dbReference>
<name>A0A2G9UF78_TELCI</name>
<dbReference type="Gene3D" id="2.60.40.10">
    <property type="entry name" value="Immunoglobulins"/>
    <property type="match status" value="3"/>
</dbReference>
<organism evidence="4 5">
    <name type="scientific">Teladorsagia circumcincta</name>
    <name type="common">Brown stomach worm</name>
    <name type="synonym">Ostertagia circumcincta</name>
    <dbReference type="NCBI Taxonomy" id="45464"/>
    <lineage>
        <taxon>Eukaryota</taxon>
        <taxon>Metazoa</taxon>
        <taxon>Ecdysozoa</taxon>
        <taxon>Nematoda</taxon>
        <taxon>Chromadorea</taxon>
        <taxon>Rhabditida</taxon>
        <taxon>Rhabditina</taxon>
        <taxon>Rhabditomorpha</taxon>
        <taxon>Strongyloidea</taxon>
        <taxon>Trichostrongylidae</taxon>
        <taxon>Teladorsagia</taxon>
    </lineage>
</organism>
<dbReference type="GO" id="GO:0007411">
    <property type="term" value="P:axon guidance"/>
    <property type="evidence" value="ECO:0007669"/>
    <property type="project" value="TreeGrafter"/>
</dbReference>
<dbReference type="InterPro" id="IPR036116">
    <property type="entry name" value="FN3_sf"/>
</dbReference>
<evidence type="ECO:0000313" key="4">
    <source>
        <dbReference type="EMBL" id="PIO68904.1"/>
    </source>
</evidence>
<sequence length="491" mass="54476">MPAPLALKVEQDQKTVRLAWRKTNTHRDTRNHAVSGEFRVRSVDTSTLGDPSAPTTWVKTPPAPPSEAVESLKWKALDNVTILVEWDPVETAHKSGDHLRYRLSWSLDKEVEQDNSSKERKFLAHHIDTKTPQAIVRLNATEDCRMLVFSVSASGKASRPQKISCYSLYGEDSVDVQPRPPMPAPLALKVEQDQKTVRLAWRKTNTHRDTRNHAVSGENEVSGGYLVELRTKEDRQWRPAPREVVAESEPQSVTLSDLVPNTLYQFRVRSLDTSTLGDPSAPTTWVKTPPAPPSEAVESLKWKALDNVTILVEWDPVETAHKSGDHLRYRLSWSLDKEVEQDNSSKERKFLAHHMDTKTPQAIIRLNATEDCRMLVFSVRPVNDQGVGATMAQPLIMVGKPKQDIQFILTNIIIADSSFCKGSCRSDDANQPSIKSGSTQCTVAGYNSGGTGPLSAPRTIRLGPQSSIDDSSSTTADLRLGALVLISLLLL</sequence>
<evidence type="ECO:0000313" key="5">
    <source>
        <dbReference type="Proteomes" id="UP000230423"/>
    </source>
</evidence>
<dbReference type="PANTHER" id="PTHR44170">
    <property type="entry name" value="PROTEIN SIDEKICK"/>
    <property type="match status" value="1"/>
</dbReference>
<dbReference type="SUPFAM" id="SSF49265">
    <property type="entry name" value="Fibronectin type III"/>
    <property type="match status" value="2"/>
</dbReference>
<feature type="region of interest" description="Disordered" evidence="2">
    <location>
        <begin position="43"/>
        <end position="65"/>
    </location>
</feature>
<dbReference type="GO" id="GO:0005886">
    <property type="term" value="C:plasma membrane"/>
    <property type="evidence" value="ECO:0007669"/>
    <property type="project" value="TreeGrafter"/>
</dbReference>
<dbReference type="InterPro" id="IPR013783">
    <property type="entry name" value="Ig-like_fold"/>
</dbReference>
<evidence type="ECO:0000259" key="3">
    <source>
        <dbReference type="PROSITE" id="PS50853"/>
    </source>
</evidence>
<dbReference type="AlphaFoldDB" id="A0A2G9UF78"/>
<protein>
    <submittedName>
        <fullName evidence="4">Fibronectin type III domain protein</fullName>
    </submittedName>
</protein>
<dbReference type="EMBL" id="KZ346867">
    <property type="protein sequence ID" value="PIO68904.1"/>
    <property type="molecule type" value="Genomic_DNA"/>
</dbReference>
<accession>A0A2G9UF78</accession>